<protein>
    <recommendedName>
        <fullName evidence="3">DUF3861 domain-containing protein</fullName>
    </recommendedName>
</protein>
<dbReference type="RefSeq" id="WP_088841738.1">
    <property type="nucleotide sequence ID" value="NZ_FYEW01000001.1"/>
</dbReference>
<keyword evidence="2" id="KW-1185">Reference proteome</keyword>
<accession>A0A212T5H3</accession>
<proteinExistence type="predicted"/>
<dbReference type="AlphaFoldDB" id="A0A212T5H3"/>
<dbReference type="OrthoDB" id="119700at2"/>
<evidence type="ECO:0000313" key="2">
    <source>
        <dbReference type="Proteomes" id="UP000198131"/>
    </source>
</evidence>
<dbReference type="InterPro" id="IPR024476">
    <property type="entry name" value="DUF3861"/>
</dbReference>
<dbReference type="EMBL" id="FYEW01000001">
    <property type="protein sequence ID" value="SNC61081.1"/>
    <property type="molecule type" value="Genomic_DNA"/>
</dbReference>
<dbReference type="Gene3D" id="3.10.20.850">
    <property type="entry name" value="Protein of unknown function DUF3861"/>
    <property type="match status" value="1"/>
</dbReference>
<dbReference type="Pfam" id="PF12977">
    <property type="entry name" value="DUF3861"/>
    <property type="match status" value="1"/>
</dbReference>
<gene>
    <name evidence="1" type="ORF">SAMN06265337_0392</name>
</gene>
<organism evidence="1 2">
    <name type="scientific">Hymenobacter gelipurpurascens</name>
    <dbReference type="NCBI Taxonomy" id="89968"/>
    <lineage>
        <taxon>Bacteria</taxon>
        <taxon>Pseudomonadati</taxon>
        <taxon>Bacteroidota</taxon>
        <taxon>Cytophagia</taxon>
        <taxon>Cytophagales</taxon>
        <taxon>Hymenobacteraceae</taxon>
        <taxon>Hymenobacter</taxon>
    </lineage>
</organism>
<sequence>MSKRQHRYRITLEHVAASMPEQPLHEPLSLDFTNHDDVSAIVQRVQNAQFLPHEQAAELALGAKLLGNVLLANRDNPLFAELGQAFADFVKKLKAQPRPTAE</sequence>
<evidence type="ECO:0000313" key="1">
    <source>
        <dbReference type="EMBL" id="SNC61081.1"/>
    </source>
</evidence>
<name>A0A212T5H3_9BACT</name>
<dbReference type="InterPro" id="IPR038194">
    <property type="entry name" value="DUF3861_sf"/>
</dbReference>
<reference evidence="2" key="1">
    <citation type="submission" date="2017-06" db="EMBL/GenBank/DDBJ databases">
        <authorList>
            <person name="Varghese N."/>
            <person name="Submissions S."/>
        </authorList>
    </citation>
    <scope>NUCLEOTIDE SEQUENCE [LARGE SCALE GENOMIC DNA]</scope>
    <source>
        <strain evidence="2">DSM 11116</strain>
    </source>
</reference>
<evidence type="ECO:0008006" key="3">
    <source>
        <dbReference type="Google" id="ProtNLM"/>
    </source>
</evidence>
<dbReference type="Proteomes" id="UP000198131">
    <property type="component" value="Unassembled WGS sequence"/>
</dbReference>